<reference evidence="3 4" key="1">
    <citation type="submission" date="2019-11" db="EMBL/GenBank/DDBJ databases">
        <authorList>
            <person name="Jiao W.-B."/>
            <person name="Schneeberger K."/>
        </authorList>
    </citation>
    <scope>NUCLEOTIDE SEQUENCE [LARGE SCALE GENOMIC DNA]</scope>
    <source>
        <strain evidence="4">cv. An-1</strain>
    </source>
</reference>
<feature type="signal peptide" evidence="1">
    <location>
        <begin position="1"/>
        <end position="19"/>
    </location>
</feature>
<dbReference type="Proteomes" id="UP000426265">
    <property type="component" value="Unassembled WGS sequence"/>
</dbReference>
<sequence length="279" mass="31443">MDIFVSFVVFILSVLSVESTIHMKSIKMKPTGWDSQSENKFAERRHNNKIECPNGTVPILRAKEKHVIQYQEYPINNFTVLTAKYPGTHINEQLFGDKRPWSYGTWLGKHGTGCFNVICPGFVQVAKNGPISVPLKFDYLLWLTIHQDKETKNWWLTQTNPDDDTKNHLGYWPKELFNLLGDGADFVGFGGMVSGDPRTPSPPMGNGRLPNKDDRLWSGYLDHLTIIQPDYEHAGFNYPMTEPLVDSNVCYDVNLVGYVDHQVGIAMSYGGPGGIKCGD</sequence>
<evidence type="ECO:0000313" key="3">
    <source>
        <dbReference type="EMBL" id="VYS68427.1"/>
    </source>
</evidence>
<dbReference type="PANTHER" id="PTHR31589">
    <property type="entry name" value="PROTEIN, PUTATIVE (DUF239)-RELATED-RELATED"/>
    <property type="match status" value="1"/>
</dbReference>
<accession>A0A654G5R8</accession>
<keyword evidence="1" id="KW-0732">Signal</keyword>
<dbReference type="InterPro" id="IPR053168">
    <property type="entry name" value="Glutamic_endopeptidase"/>
</dbReference>
<dbReference type="AlphaFoldDB" id="A0A654G5R8"/>
<feature type="chain" id="PRO_5025048309" description="Neprosin PEP catalytic domain-containing protein" evidence="1">
    <location>
        <begin position="20"/>
        <end position="279"/>
    </location>
</feature>
<dbReference type="Pfam" id="PF03080">
    <property type="entry name" value="Neprosin"/>
    <property type="match status" value="1"/>
</dbReference>
<name>A0A654G5R8_ARATH</name>
<evidence type="ECO:0000256" key="1">
    <source>
        <dbReference type="SAM" id="SignalP"/>
    </source>
</evidence>
<evidence type="ECO:0000259" key="2">
    <source>
        <dbReference type="PROSITE" id="PS52045"/>
    </source>
</evidence>
<feature type="domain" description="Neprosin PEP catalytic" evidence="2">
    <location>
        <begin position="34"/>
        <end position="278"/>
    </location>
</feature>
<proteinExistence type="predicted"/>
<dbReference type="PANTHER" id="PTHR31589:SF67">
    <property type="entry name" value="NEPROSIN DOMAIN-CONTAINING PROTEIN-RELATED"/>
    <property type="match status" value="1"/>
</dbReference>
<evidence type="ECO:0000313" key="4">
    <source>
        <dbReference type="Proteomes" id="UP000426265"/>
    </source>
</evidence>
<gene>
    <name evidence="3" type="ORF">AN1_LOCUS23817</name>
</gene>
<dbReference type="PROSITE" id="PS52045">
    <property type="entry name" value="NEPROSIN_PEP_CD"/>
    <property type="match status" value="1"/>
</dbReference>
<dbReference type="EMBL" id="CACRSJ010000110">
    <property type="protein sequence ID" value="VYS68427.1"/>
    <property type="molecule type" value="Genomic_DNA"/>
</dbReference>
<dbReference type="InterPro" id="IPR004314">
    <property type="entry name" value="Neprosin"/>
</dbReference>
<protein>
    <recommendedName>
        <fullName evidence="2">Neprosin PEP catalytic domain-containing protein</fullName>
    </recommendedName>
</protein>
<organism evidence="3 4">
    <name type="scientific">Arabidopsis thaliana</name>
    <name type="common">Mouse-ear cress</name>
    <dbReference type="NCBI Taxonomy" id="3702"/>
    <lineage>
        <taxon>Eukaryota</taxon>
        <taxon>Viridiplantae</taxon>
        <taxon>Streptophyta</taxon>
        <taxon>Embryophyta</taxon>
        <taxon>Tracheophyta</taxon>
        <taxon>Spermatophyta</taxon>
        <taxon>Magnoliopsida</taxon>
        <taxon>eudicotyledons</taxon>
        <taxon>Gunneridae</taxon>
        <taxon>Pentapetalae</taxon>
        <taxon>rosids</taxon>
        <taxon>malvids</taxon>
        <taxon>Brassicales</taxon>
        <taxon>Brassicaceae</taxon>
        <taxon>Camelineae</taxon>
        <taxon>Arabidopsis</taxon>
    </lineage>
</organism>